<protein>
    <recommendedName>
        <fullName evidence="2">Lipid/polyisoprenoid-binding YceI-like domain-containing protein</fullName>
    </recommendedName>
</protein>
<dbReference type="EMBL" id="AP023440">
    <property type="protein sequence ID" value="BCL33124.1"/>
    <property type="molecule type" value="Genomic_DNA"/>
</dbReference>
<evidence type="ECO:0000313" key="4">
    <source>
        <dbReference type="Proteomes" id="UP000516444"/>
    </source>
</evidence>
<dbReference type="KEGG" id="sgm:GCM10017557_79830"/>
<dbReference type="Pfam" id="PF04264">
    <property type="entry name" value="YceI"/>
    <property type="match status" value="1"/>
</dbReference>
<organism evidence="3 4">
    <name type="scientific">Streptomyces aurantiacus</name>
    <dbReference type="NCBI Taxonomy" id="47760"/>
    <lineage>
        <taxon>Bacteria</taxon>
        <taxon>Bacillati</taxon>
        <taxon>Actinomycetota</taxon>
        <taxon>Actinomycetes</taxon>
        <taxon>Kitasatosporales</taxon>
        <taxon>Streptomycetaceae</taxon>
        <taxon>Streptomyces</taxon>
        <taxon>Streptomyces aurantiacus group</taxon>
    </lineage>
</organism>
<dbReference type="Gene3D" id="2.40.128.110">
    <property type="entry name" value="Lipid/polyisoprenoid-binding, YceI-like"/>
    <property type="match status" value="1"/>
</dbReference>
<dbReference type="Proteomes" id="UP000516444">
    <property type="component" value="Chromosome"/>
</dbReference>
<sequence>MTVAVKTGLWQLDAVRSAIAIKHLTVWGMVTVKGTFSGVTGEGEVQADGTARGTVTLDAASLDTKHTKRDEHLHGPDFFDVERHPTLVFAVRDASVRPDDTVEINGQLTVRGVSRPQAVTATVTESSADAITLTAEFIVDREHFGLGWNRLGMLRGLTTVTSTLRFTRTPA</sequence>
<accession>A0A7G1PFX1</accession>
<comment type="similarity">
    <text evidence="1">Belongs to the UPF0312 family.</text>
</comment>
<gene>
    <name evidence="3" type="ORF">GCM10017557_79830</name>
</gene>
<dbReference type="OrthoDB" id="9811006at2"/>
<keyword evidence="4" id="KW-1185">Reference proteome</keyword>
<feature type="domain" description="Lipid/polyisoprenoid-binding YceI-like" evidence="2">
    <location>
        <begin position="9"/>
        <end position="167"/>
    </location>
</feature>
<evidence type="ECO:0000256" key="1">
    <source>
        <dbReference type="ARBA" id="ARBA00008812"/>
    </source>
</evidence>
<dbReference type="SMART" id="SM00867">
    <property type="entry name" value="YceI"/>
    <property type="match status" value="1"/>
</dbReference>
<evidence type="ECO:0000313" key="3">
    <source>
        <dbReference type="EMBL" id="BCL33124.1"/>
    </source>
</evidence>
<dbReference type="PANTHER" id="PTHR34406">
    <property type="entry name" value="PROTEIN YCEI"/>
    <property type="match status" value="1"/>
</dbReference>
<dbReference type="AlphaFoldDB" id="A0A7G1PFX1"/>
<name>A0A7G1PFX1_9ACTN</name>
<dbReference type="PANTHER" id="PTHR34406:SF1">
    <property type="entry name" value="PROTEIN YCEI"/>
    <property type="match status" value="1"/>
</dbReference>
<evidence type="ECO:0000259" key="2">
    <source>
        <dbReference type="SMART" id="SM00867"/>
    </source>
</evidence>
<dbReference type="SUPFAM" id="SSF101874">
    <property type="entry name" value="YceI-like"/>
    <property type="match status" value="1"/>
</dbReference>
<reference evidence="3 4" key="1">
    <citation type="journal article" date="2014" name="Int. J. Syst. Evol. Microbiol.">
        <title>Complete genome sequence of Corynebacterium casei LMG S-19264T (=DSM 44701T), isolated from a smear-ripened cheese.</title>
        <authorList>
            <consortium name="US DOE Joint Genome Institute (JGI-PGF)"/>
            <person name="Walter F."/>
            <person name="Albersmeier A."/>
            <person name="Kalinowski J."/>
            <person name="Ruckert C."/>
        </authorList>
    </citation>
    <scope>NUCLEOTIDE SEQUENCE [LARGE SCALE GENOMIC DNA]</scope>
    <source>
        <strain evidence="3 4">JCM 4677</strain>
    </source>
</reference>
<proteinExistence type="inferred from homology"/>
<dbReference type="InterPro" id="IPR007372">
    <property type="entry name" value="Lipid/polyisoprenoid-bd_YceI"/>
</dbReference>
<dbReference type="InterPro" id="IPR036761">
    <property type="entry name" value="TTHA0802/YceI-like_sf"/>
</dbReference>
<dbReference type="RefSeq" id="WP_055516178.1">
    <property type="nucleotide sequence ID" value="NZ_AP023440.1"/>
</dbReference>